<dbReference type="PANTHER" id="PTHR34354">
    <property type="entry name" value="NADPH-DEPENDENT 7-CYANO-7-DEAZAGUANINE REDUCTASE"/>
    <property type="match status" value="1"/>
</dbReference>
<dbReference type="UniPathway" id="UPA00392"/>
<evidence type="ECO:0000256" key="2">
    <source>
        <dbReference type="ARBA" id="ARBA00022785"/>
    </source>
</evidence>
<dbReference type="EMBL" id="LJNI01000013">
    <property type="protein sequence ID" value="KPJ74150.1"/>
    <property type="molecule type" value="Genomic_DNA"/>
</dbReference>
<comment type="function">
    <text evidence="5">Catalyzes the NADPH-dependent reduction of 7-cyano-7-deazaguanine (preQ0) to 7-aminomethyl-7-deazaguanine (preQ1).</text>
</comment>
<evidence type="ECO:0000256" key="1">
    <source>
        <dbReference type="ARBA" id="ARBA00022490"/>
    </source>
</evidence>
<dbReference type="InterPro" id="IPR050084">
    <property type="entry name" value="NADPH_dep_7-cyano-7-deazaG_red"/>
</dbReference>
<dbReference type="SUPFAM" id="SSF55620">
    <property type="entry name" value="Tetrahydrobiopterin biosynthesis enzymes-like"/>
    <property type="match status" value="1"/>
</dbReference>
<comment type="pathway">
    <text evidence="5">tRNA modification; tRNA-queuosine biosynthesis.</text>
</comment>
<reference evidence="6 7" key="1">
    <citation type="journal article" date="2015" name="Microbiome">
        <title>Genomic resolution of linkages in carbon, nitrogen, and sulfur cycling among widespread estuary sediment bacteria.</title>
        <authorList>
            <person name="Baker B.J."/>
            <person name="Lazar C.S."/>
            <person name="Teske A.P."/>
            <person name="Dick G.J."/>
        </authorList>
    </citation>
    <scope>NUCLEOTIDE SEQUENCE [LARGE SCALE GENOMIC DNA]</scope>
    <source>
        <strain evidence="6">DG_78</strain>
    </source>
</reference>
<evidence type="ECO:0000256" key="4">
    <source>
        <dbReference type="ARBA" id="ARBA00023002"/>
    </source>
</evidence>
<dbReference type="PIRSF" id="PIRSF027377">
    <property type="entry name" value="Nitrile_oxidored_QueF"/>
    <property type="match status" value="1"/>
</dbReference>
<dbReference type="InterPro" id="IPR043133">
    <property type="entry name" value="GTP-CH-I_C/QueF"/>
</dbReference>
<feature type="binding site" evidence="5">
    <location>
        <begin position="65"/>
        <end position="67"/>
    </location>
    <ligand>
        <name>substrate</name>
    </ligand>
</feature>
<comment type="caution">
    <text evidence="6">The sequence shown here is derived from an EMBL/GenBank/DDBJ whole genome shotgun (WGS) entry which is preliminary data.</text>
</comment>
<gene>
    <name evidence="5" type="primary">queF</name>
    <name evidence="6" type="ORF">AMJ52_01700</name>
</gene>
<keyword evidence="4 5" id="KW-0560">Oxidoreductase</keyword>
<dbReference type="GO" id="GO:0005737">
    <property type="term" value="C:cytoplasm"/>
    <property type="evidence" value="ECO:0007669"/>
    <property type="project" value="UniProtKB-SubCell"/>
</dbReference>
<feature type="active site" description="Proton donor" evidence="5">
    <location>
        <position position="50"/>
    </location>
</feature>
<evidence type="ECO:0000256" key="5">
    <source>
        <dbReference type="HAMAP-Rule" id="MF_00818"/>
    </source>
</evidence>
<accession>A0A0S7YHL7</accession>
<organism evidence="6 7">
    <name type="scientific">candidate division TA06 bacterium DG_78</name>
    <dbReference type="NCBI Taxonomy" id="1703772"/>
    <lineage>
        <taxon>Bacteria</taxon>
        <taxon>Bacteria division TA06</taxon>
    </lineage>
</organism>
<dbReference type="HAMAP" id="MF_00818">
    <property type="entry name" value="QueF_type1"/>
    <property type="match status" value="1"/>
</dbReference>
<dbReference type="AlphaFoldDB" id="A0A0S7YHL7"/>
<dbReference type="InterPro" id="IPR016856">
    <property type="entry name" value="QueF_type1"/>
</dbReference>
<dbReference type="Gene3D" id="3.30.1130.10">
    <property type="match status" value="1"/>
</dbReference>
<dbReference type="InterPro" id="IPR029500">
    <property type="entry name" value="QueF"/>
</dbReference>
<evidence type="ECO:0000313" key="7">
    <source>
        <dbReference type="Proteomes" id="UP000051012"/>
    </source>
</evidence>
<dbReference type="NCBIfam" id="TIGR03139">
    <property type="entry name" value="QueF-II"/>
    <property type="match status" value="1"/>
</dbReference>
<dbReference type="GO" id="GO:0033739">
    <property type="term" value="F:preQ1 synthase activity"/>
    <property type="evidence" value="ECO:0007669"/>
    <property type="project" value="UniProtKB-UniRule"/>
</dbReference>
<name>A0A0S7YHL7_UNCT6</name>
<keyword evidence="2 5" id="KW-0671">Queuosine biosynthesis</keyword>
<evidence type="ECO:0000256" key="3">
    <source>
        <dbReference type="ARBA" id="ARBA00022857"/>
    </source>
</evidence>
<sequence>MPRYTKKHAKAGLTEKLPKLEVLPNQFRRYTITIVIPEYTSLCPRTRLPDAGTITIEYEPAKVFVELKSLKYYILAYRNLAIFYENAVNRILKDFVAMVKPRWAVVRGEFNPRGGITSIIEAQFGRAKK</sequence>
<dbReference type="PANTHER" id="PTHR34354:SF1">
    <property type="entry name" value="NADPH-DEPENDENT 7-CYANO-7-DEAZAGUANINE REDUCTASE"/>
    <property type="match status" value="1"/>
</dbReference>
<protein>
    <recommendedName>
        <fullName evidence="5">NADPH-dependent 7-cyano-7-deazaguanine reductase</fullName>
        <ecNumber evidence="5">1.7.1.13</ecNumber>
    </recommendedName>
    <alternativeName>
        <fullName evidence="5">7-cyano-7-carbaguanine reductase</fullName>
    </alternativeName>
    <alternativeName>
        <fullName evidence="5">NADPH-dependent nitrile oxidoreductase</fullName>
    </alternativeName>
    <alternativeName>
        <fullName evidence="5">PreQ(0) reductase</fullName>
    </alternativeName>
</protein>
<keyword evidence="1 5" id="KW-0963">Cytoplasm</keyword>
<comment type="similarity">
    <text evidence="5">Belongs to the GTP cyclohydrolase I family. QueF type 1 subfamily.</text>
</comment>
<evidence type="ECO:0000313" key="6">
    <source>
        <dbReference type="EMBL" id="KPJ74150.1"/>
    </source>
</evidence>
<comment type="catalytic activity">
    <reaction evidence="5">
        <text>7-aminomethyl-7-carbaguanine + 2 NADP(+) = 7-cyano-7-carbaguanine + 2 NADPH + 3 H(+)</text>
        <dbReference type="Rhea" id="RHEA:13409"/>
        <dbReference type="ChEBI" id="CHEBI:15378"/>
        <dbReference type="ChEBI" id="CHEBI:45075"/>
        <dbReference type="ChEBI" id="CHEBI:57783"/>
        <dbReference type="ChEBI" id="CHEBI:58349"/>
        <dbReference type="ChEBI" id="CHEBI:58703"/>
        <dbReference type="EC" id="1.7.1.13"/>
    </reaction>
</comment>
<keyword evidence="3 5" id="KW-0521">NADP</keyword>
<dbReference type="GO" id="GO:0008616">
    <property type="term" value="P:tRNA queuosine(34) biosynthetic process"/>
    <property type="evidence" value="ECO:0007669"/>
    <property type="project" value="UniProtKB-UniRule"/>
</dbReference>
<comment type="subcellular location">
    <subcellularLocation>
        <location evidence="5">Cytoplasm</location>
    </subcellularLocation>
</comment>
<dbReference type="Proteomes" id="UP000051012">
    <property type="component" value="Unassembled WGS sequence"/>
</dbReference>
<proteinExistence type="inferred from homology"/>
<dbReference type="EC" id="1.7.1.13" evidence="5"/>
<feature type="active site" description="Thioimide intermediate" evidence="5">
    <location>
        <position position="43"/>
    </location>
</feature>
<dbReference type="Pfam" id="PF14489">
    <property type="entry name" value="QueF"/>
    <property type="match status" value="1"/>
</dbReference>
<feature type="binding site" evidence="5">
    <location>
        <begin position="84"/>
        <end position="85"/>
    </location>
    <ligand>
        <name>substrate</name>
    </ligand>
</feature>